<dbReference type="EMBL" id="QUAJ01000026">
    <property type="protein sequence ID" value="REI40014.1"/>
    <property type="molecule type" value="Genomic_DNA"/>
</dbReference>
<evidence type="ECO:0000313" key="3">
    <source>
        <dbReference type="Proteomes" id="UP000263486"/>
    </source>
</evidence>
<dbReference type="Proteomes" id="UP000263486">
    <property type="component" value="Unassembled WGS sequence"/>
</dbReference>
<keyword evidence="1" id="KW-1133">Transmembrane helix</keyword>
<keyword evidence="1" id="KW-0472">Membrane</keyword>
<dbReference type="RefSeq" id="WP_114643236.1">
    <property type="nucleotide sequence ID" value="NZ_JAACIO010000024.1"/>
</dbReference>
<comment type="caution">
    <text evidence="2">The sequence shown here is derived from an EMBL/GenBank/DDBJ whole genome shotgun (WGS) entry which is preliminary data.</text>
</comment>
<proteinExistence type="predicted"/>
<keyword evidence="1" id="KW-0812">Transmembrane</keyword>
<accession>A0ABX9KEF4</accession>
<protein>
    <recommendedName>
        <fullName evidence="4">DUF304 domain-containing protein</fullName>
    </recommendedName>
</protein>
<reference evidence="2 3" key="1">
    <citation type="submission" date="2018-08" db="EMBL/GenBank/DDBJ databases">
        <title>Draft genome sequence of Psychrilyobacter sp. strain SD5 isolated from Black Sea water.</title>
        <authorList>
            <person name="Yadav S."/>
            <person name="Villanueva L."/>
            <person name="Damste J.S.S."/>
        </authorList>
    </citation>
    <scope>NUCLEOTIDE SEQUENCE [LARGE SCALE GENOMIC DNA]</scope>
    <source>
        <strain evidence="2 3">SD5</strain>
    </source>
</reference>
<evidence type="ECO:0000313" key="2">
    <source>
        <dbReference type="EMBL" id="REI40014.1"/>
    </source>
</evidence>
<evidence type="ECO:0000256" key="1">
    <source>
        <dbReference type="SAM" id="Phobius"/>
    </source>
</evidence>
<evidence type="ECO:0008006" key="4">
    <source>
        <dbReference type="Google" id="ProtNLM"/>
    </source>
</evidence>
<organism evidence="2 3">
    <name type="scientific">Psychrilyobacter piezotolerans</name>
    <dbReference type="NCBI Taxonomy" id="2293438"/>
    <lineage>
        <taxon>Bacteria</taxon>
        <taxon>Fusobacteriati</taxon>
        <taxon>Fusobacteriota</taxon>
        <taxon>Fusobacteriia</taxon>
        <taxon>Fusobacteriales</taxon>
        <taxon>Fusobacteriaceae</taxon>
        <taxon>Psychrilyobacter</taxon>
    </lineage>
</organism>
<feature type="transmembrane region" description="Helical" evidence="1">
    <location>
        <begin position="72"/>
        <end position="90"/>
    </location>
</feature>
<feature type="transmembrane region" description="Helical" evidence="1">
    <location>
        <begin position="47"/>
        <end position="66"/>
    </location>
</feature>
<sequence>MGTSNTGTNGKKSIEEIIKKDSVIRKLLERGEVVEYISYKKGMGYKIIAGFMVLVGIFAIFALREFILPGEWGIPLILAFYFLWPLNQILEGWIGKLVITDKGVIVRTAFSFFTDKYYYSEIKSVSVQKIYYTSMVTLRLQNRKTEAKVYSLLSSLTIDEAKTIAFKIESKLKGKE</sequence>
<name>A0ABX9KEF4_9FUSO</name>
<gene>
    <name evidence="2" type="ORF">DYH56_12620</name>
</gene>
<keyword evidence="3" id="KW-1185">Reference proteome</keyword>